<name>A0ACC1N929_9HYPO</name>
<evidence type="ECO:0000313" key="2">
    <source>
        <dbReference type="Proteomes" id="UP001143910"/>
    </source>
</evidence>
<protein>
    <submittedName>
        <fullName evidence="1">Uncharacterized protein</fullName>
    </submittedName>
</protein>
<keyword evidence="2" id="KW-1185">Reference proteome</keyword>
<reference evidence="1" key="1">
    <citation type="submission" date="2022-08" db="EMBL/GenBank/DDBJ databases">
        <title>Genome Sequence of Lecanicillium fungicola.</title>
        <authorList>
            <person name="Buettner E."/>
        </authorList>
    </citation>
    <scope>NUCLEOTIDE SEQUENCE</scope>
    <source>
        <strain evidence="1">Babe33</strain>
    </source>
</reference>
<sequence length="285" mass="32583">MARAETDRASDEVPFLADEEKISFPVPKRRLRREKWAHLLPYSAILNVLLFLVLIATWGTQRYHAKKAYIPNEVYSPAHSVVEYETVVFTGGLKGDPSKFIGYSESVDEAWDELYNQVLISQIDAESASKLPNATTPFDKDPNHYIVELDVFHQLHCLNMLRQLVYPSAYKIDLNSSSEEGAENIFHMEHCYEQLRQSLQCSSDVSTIAWSWSEKRQRMVGNVGSTHTCKNFKKIRDWAVKNKAQTDLDFFVHVKGAPLFHDKDGIPVLHDMGSSHHHHKGTSQP</sequence>
<dbReference type="Proteomes" id="UP001143910">
    <property type="component" value="Unassembled WGS sequence"/>
</dbReference>
<gene>
    <name evidence="1" type="ORF">NQ176_g5482</name>
</gene>
<comment type="caution">
    <text evidence="1">The sequence shown here is derived from an EMBL/GenBank/DDBJ whole genome shotgun (WGS) entry which is preliminary data.</text>
</comment>
<organism evidence="1 2">
    <name type="scientific">Zarea fungicola</name>
    <dbReference type="NCBI Taxonomy" id="93591"/>
    <lineage>
        <taxon>Eukaryota</taxon>
        <taxon>Fungi</taxon>
        <taxon>Dikarya</taxon>
        <taxon>Ascomycota</taxon>
        <taxon>Pezizomycotina</taxon>
        <taxon>Sordariomycetes</taxon>
        <taxon>Hypocreomycetidae</taxon>
        <taxon>Hypocreales</taxon>
        <taxon>Cordycipitaceae</taxon>
        <taxon>Zarea</taxon>
    </lineage>
</organism>
<accession>A0ACC1N929</accession>
<evidence type="ECO:0000313" key="1">
    <source>
        <dbReference type="EMBL" id="KAJ2975508.1"/>
    </source>
</evidence>
<proteinExistence type="predicted"/>
<dbReference type="EMBL" id="JANJQO010000699">
    <property type="protein sequence ID" value="KAJ2975508.1"/>
    <property type="molecule type" value="Genomic_DNA"/>
</dbReference>